<dbReference type="Proteomes" id="UP000574390">
    <property type="component" value="Unassembled WGS sequence"/>
</dbReference>
<gene>
    <name evidence="1" type="ORF">FOZ62_015783</name>
</gene>
<evidence type="ECO:0000313" key="2">
    <source>
        <dbReference type="Proteomes" id="UP000574390"/>
    </source>
</evidence>
<protein>
    <submittedName>
        <fullName evidence="1">Uncharacterized protein</fullName>
    </submittedName>
</protein>
<comment type="caution">
    <text evidence="1">The sequence shown here is derived from an EMBL/GenBank/DDBJ whole genome shotgun (WGS) entry which is preliminary data.</text>
</comment>
<dbReference type="EMBL" id="JABANM010034478">
    <property type="protein sequence ID" value="KAF4699558.1"/>
    <property type="molecule type" value="Genomic_DNA"/>
</dbReference>
<name>A0A7J6PU18_PEROL</name>
<reference evidence="1 2" key="1">
    <citation type="submission" date="2020-04" db="EMBL/GenBank/DDBJ databases">
        <title>Perkinsus olseni comparative genomics.</title>
        <authorList>
            <person name="Bogema D.R."/>
        </authorList>
    </citation>
    <scope>NUCLEOTIDE SEQUENCE [LARGE SCALE GENOMIC DNA]</scope>
    <source>
        <strain evidence="1">ATCC PRA-205</strain>
    </source>
</reference>
<dbReference type="AlphaFoldDB" id="A0A7J6PU18"/>
<evidence type="ECO:0000313" key="1">
    <source>
        <dbReference type="EMBL" id="KAF4699558.1"/>
    </source>
</evidence>
<organism evidence="1 2">
    <name type="scientific">Perkinsus olseni</name>
    <name type="common">Perkinsus atlanticus</name>
    <dbReference type="NCBI Taxonomy" id="32597"/>
    <lineage>
        <taxon>Eukaryota</taxon>
        <taxon>Sar</taxon>
        <taxon>Alveolata</taxon>
        <taxon>Perkinsozoa</taxon>
        <taxon>Perkinsea</taxon>
        <taxon>Perkinsida</taxon>
        <taxon>Perkinsidae</taxon>
        <taxon>Perkinsus</taxon>
    </lineage>
</organism>
<proteinExistence type="predicted"/>
<accession>A0A7J6PU18</accession>
<feature type="non-terminal residue" evidence="1">
    <location>
        <position position="1"/>
    </location>
</feature>
<sequence length="150" mass="16666">FSMVSRLALTGSIQIKASWLLVTLVNQRALLSCPVYGPLLLSFSCVSNVHSTSLKAMMIVLLVGVRWTILIRGIRPCGYGAFIIWLIIGRHTRGVSQARILHGLLRMSVRSAGKAQPRRQNNSLTRVKYMTSYKEHTWALSLSPRTVGTS</sequence>
<feature type="non-terminal residue" evidence="1">
    <location>
        <position position="150"/>
    </location>
</feature>